<sequence length="389" mass="44319">MEVVVNTGALRRRPAIIQWTARADPNPKKYTRYRAAELRHFIKERTGKDADPQDTYCDLAAQLHHLDANATFRFMDLPPEIRLLVYAELLHKEGYDETKKVYTQVLATSKFIYNEAHKDFVQNTVLHVEVHSRPHCIGAVRVRHTPNVSLAVMTRCLDDVSGYMTFTELMNLRNCLVDSLGGARRVKLRIAVHRARGFSQSGQREALREHGTLGLILLAIISATRRSQVSQVQIELHDQTATDGREQLNEQELSDIMWPLGYFLGIRPYQDFAVTYANPEDKELLQWQCESMRAGPDILDECARENIIAQNLSFLLKATGVEEDGMSVLGTLAAEYREQMQGDLPSWSKFLDMRDGFDRLYHQSAVQNMRAEALAMLRPEDAAVWAQAC</sequence>
<dbReference type="Proteomes" id="UP000070133">
    <property type="component" value="Unassembled WGS sequence"/>
</dbReference>
<dbReference type="AlphaFoldDB" id="A0A139H9A2"/>
<dbReference type="OrthoDB" id="3637543at2759"/>
<accession>A0A139H9A2</accession>
<comment type="caution">
    <text evidence="1">The sequence shown here is derived from an EMBL/GenBank/DDBJ whole genome shotgun (WGS) entry which is preliminary data.</text>
</comment>
<keyword evidence="2" id="KW-1185">Reference proteome</keyword>
<name>A0A139H9A2_9PEZI</name>
<dbReference type="EMBL" id="LFZN01000101">
    <property type="protein sequence ID" value="KXS99009.1"/>
    <property type="molecule type" value="Genomic_DNA"/>
</dbReference>
<evidence type="ECO:0000313" key="2">
    <source>
        <dbReference type="Proteomes" id="UP000070133"/>
    </source>
</evidence>
<evidence type="ECO:0000313" key="1">
    <source>
        <dbReference type="EMBL" id="KXS99009.1"/>
    </source>
</evidence>
<gene>
    <name evidence="1" type="ORF">AC578_6177</name>
</gene>
<protein>
    <submittedName>
        <fullName evidence="1">Uncharacterized protein</fullName>
    </submittedName>
</protein>
<proteinExistence type="predicted"/>
<reference evidence="1 2" key="1">
    <citation type="submission" date="2015-07" db="EMBL/GenBank/DDBJ databases">
        <title>Comparative genomics of the Sigatoka disease complex on banana suggests a link between parallel evolutionary changes in Pseudocercospora fijiensis and Pseudocercospora eumusae and increased virulence on the banana host.</title>
        <authorList>
            <person name="Chang T.-C."/>
            <person name="Salvucci A."/>
            <person name="Crous P.W."/>
            <person name="Stergiopoulos I."/>
        </authorList>
    </citation>
    <scope>NUCLEOTIDE SEQUENCE [LARGE SCALE GENOMIC DNA]</scope>
    <source>
        <strain evidence="1 2">CBS 114824</strain>
    </source>
</reference>
<organism evidence="1 2">
    <name type="scientific">Pseudocercospora eumusae</name>
    <dbReference type="NCBI Taxonomy" id="321146"/>
    <lineage>
        <taxon>Eukaryota</taxon>
        <taxon>Fungi</taxon>
        <taxon>Dikarya</taxon>
        <taxon>Ascomycota</taxon>
        <taxon>Pezizomycotina</taxon>
        <taxon>Dothideomycetes</taxon>
        <taxon>Dothideomycetidae</taxon>
        <taxon>Mycosphaerellales</taxon>
        <taxon>Mycosphaerellaceae</taxon>
        <taxon>Pseudocercospora</taxon>
    </lineage>
</organism>